<dbReference type="EMBL" id="BMHL01000002">
    <property type="protein sequence ID" value="GGC27145.1"/>
    <property type="molecule type" value="Genomic_DNA"/>
</dbReference>
<sequence>MNCLRTLTAVLLMSIFATQAQAAVSQEQAKELGGKLTEFGAEQAGNADGSIPAYDGGVTKLAMPADFKPGSGRYPDPFKEDKPLYTITAQNLAQYADQLTPGTKALFQRFPDYRVEVYKTRRTMAYPDWVLKNTVRNATAAKLSGQTRGDAVAGAYGGLPFPIPQDGYEVMWNQLLRYQGPRTDFRFSTIFVDRSGHQTLVGDQECKFMYPYYDEKQSKLNDDFYFAGYTSYFGPPSQVGQLFLQRFSINHGDKDDTTWVYTPGQRRVRVAPELKYDTPAASIGGTLLFDELGGFTGRMDRFDFKLVGKKEMIVPYNNYRAYEATDLVGDKHENTSAVRWEKHRVWVVDATLLPGKRHAYSRRTYYIDEDTWLIVAYEAYDEGGALYRVAHTINIVPYDKPRVGQPSQISYDLTKGNYVITAVQGGPSMYMKTFDALPNQSAYTPQAMEGNGVR</sequence>
<dbReference type="InterPro" id="IPR010752">
    <property type="entry name" value="DUF1329"/>
</dbReference>
<organism evidence="2 3">
    <name type="scientific">Paraburkholderia caffeinilytica</name>
    <dbReference type="NCBI Taxonomy" id="1761016"/>
    <lineage>
        <taxon>Bacteria</taxon>
        <taxon>Pseudomonadati</taxon>
        <taxon>Pseudomonadota</taxon>
        <taxon>Betaproteobacteria</taxon>
        <taxon>Burkholderiales</taxon>
        <taxon>Burkholderiaceae</taxon>
        <taxon>Paraburkholderia</taxon>
    </lineage>
</organism>
<dbReference type="CDD" id="cd16329">
    <property type="entry name" value="LolA_like"/>
    <property type="match status" value="1"/>
</dbReference>
<name>A0ABQ1LQ57_9BURK</name>
<reference evidence="3" key="1">
    <citation type="journal article" date="2019" name="Int. J. Syst. Evol. Microbiol.">
        <title>The Global Catalogue of Microorganisms (GCM) 10K type strain sequencing project: providing services to taxonomists for standard genome sequencing and annotation.</title>
        <authorList>
            <consortium name="The Broad Institute Genomics Platform"/>
            <consortium name="The Broad Institute Genome Sequencing Center for Infectious Disease"/>
            <person name="Wu L."/>
            <person name="Ma J."/>
        </authorList>
    </citation>
    <scope>NUCLEOTIDE SEQUENCE [LARGE SCALE GENOMIC DNA]</scope>
    <source>
        <strain evidence="3">CGMCC 1.15103</strain>
    </source>
</reference>
<keyword evidence="3" id="KW-1185">Reference proteome</keyword>
<evidence type="ECO:0000256" key="1">
    <source>
        <dbReference type="SAM" id="SignalP"/>
    </source>
</evidence>
<gene>
    <name evidence="2" type="ORF">GCM10011400_11940</name>
</gene>
<dbReference type="Gene3D" id="2.50.20.10">
    <property type="entry name" value="Lipoprotein localisation LolA/LolB/LppX"/>
    <property type="match status" value="1"/>
</dbReference>
<proteinExistence type="predicted"/>
<accession>A0ABQ1LQ57</accession>
<feature type="chain" id="PRO_5045437199" description="DUF1329 domain-containing protein" evidence="1">
    <location>
        <begin position="23"/>
        <end position="454"/>
    </location>
</feature>
<keyword evidence="1" id="KW-0732">Signal</keyword>
<dbReference type="Pfam" id="PF07044">
    <property type="entry name" value="DUF1329"/>
    <property type="match status" value="1"/>
</dbReference>
<comment type="caution">
    <text evidence="2">The sequence shown here is derived from an EMBL/GenBank/DDBJ whole genome shotgun (WGS) entry which is preliminary data.</text>
</comment>
<evidence type="ECO:0000313" key="3">
    <source>
        <dbReference type="Proteomes" id="UP000602004"/>
    </source>
</evidence>
<feature type="signal peptide" evidence="1">
    <location>
        <begin position="1"/>
        <end position="22"/>
    </location>
</feature>
<evidence type="ECO:0000313" key="2">
    <source>
        <dbReference type="EMBL" id="GGC27145.1"/>
    </source>
</evidence>
<protein>
    <recommendedName>
        <fullName evidence="4">DUF1329 domain-containing protein</fullName>
    </recommendedName>
</protein>
<dbReference type="Proteomes" id="UP000602004">
    <property type="component" value="Unassembled WGS sequence"/>
</dbReference>
<evidence type="ECO:0008006" key="4">
    <source>
        <dbReference type="Google" id="ProtNLM"/>
    </source>
</evidence>
<dbReference type="RefSeq" id="WP_115782971.1">
    <property type="nucleotide sequence ID" value="NZ_BMHL01000002.1"/>
</dbReference>